<name>A0A0K1PW37_9BACT</name>
<gene>
    <name evidence="8" type="ORF">AKJ09_04392</name>
</gene>
<feature type="chain" id="PRO_5005466714" description="Cellulose-binding domain protein" evidence="2">
    <location>
        <begin position="19"/>
        <end position="561"/>
    </location>
</feature>
<evidence type="ECO:0008006" key="10">
    <source>
        <dbReference type="Google" id="ProtNLM"/>
    </source>
</evidence>
<dbReference type="InterPro" id="IPR013042">
    <property type="entry name" value="DUF1592"/>
</dbReference>
<sequence length="561" mass="60429">MNGALRSPLVGLAAILFAGTAACIGHIGDDDASGTNGSDNRGGGKPPLTGDTSNLDPNAAGAMPLRRLTEAEYLNTVRDLFADPTIASSLPTDPKGTNGFSQAPLLSTDTADMLRTSAETLATKAVANFDAFLACDTASKGEDACADAFIRRFGRRAYRHTLSNDEAANLNALYQTARTTLTYPLKDAIRVVVTAMLQSPRFLYHWEIDGEAAKIESGVVRLPSFELASRLSYFLWGSMPDDALLDAVDQGRFEDEAGITAQIDRMMGNLKFAQNADIFHTEWLGLDMPASKDPTLFPQYNEGVQASAREEMRRFIRHVLVDGDGKLDSLFTSTFAEVDSNIAAIYGATGAPASGFGPVQLDANARAGLLTRAALLLVDSNASQTNPPRAGKLVWEKILCKTIAPPPPGAATAFQFDNAKTVRQNFEVLENDGSCAGCHKIINPIGYAFENFDAIGRYRTMDGTKPLDASGSVNTVDGTRAFANVVELSKQLAGDSDARSCVARTWFHFAMGRDEADADQYSLQSSYGKFRDAAFDLRTLIKAFAASRTFRYRSIEPGETP</sequence>
<dbReference type="InterPro" id="IPR011478">
    <property type="entry name" value="DUF1585"/>
</dbReference>
<feature type="region of interest" description="Disordered" evidence="1">
    <location>
        <begin position="31"/>
        <end position="60"/>
    </location>
</feature>
<feature type="signal peptide" evidence="2">
    <location>
        <begin position="1"/>
        <end position="18"/>
    </location>
</feature>
<dbReference type="AlphaFoldDB" id="A0A0K1PW37"/>
<keyword evidence="2" id="KW-0732">Signal</keyword>
<dbReference type="Pfam" id="PF07626">
    <property type="entry name" value="PSD3"/>
    <property type="match status" value="1"/>
</dbReference>
<dbReference type="KEGG" id="llu:AKJ09_04392"/>
<accession>A0A0K1PW37</accession>
<evidence type="ECO:0000259" key="7">
    <source>
        <dbReference type="Pfam" id="PF07637"/>
    </source>
</evidence>
<dbReference type="Pfam" id="PF07637">
    <property type="entry name" value="PSD5"/>
    <property type="match status" value="1"/>
</dbReference>
<dbReference type="Proteomes" id="UP000064967">
    <property type="component" value="Chromosome"/>
</dbReference>
<dbReference type="EMBL" id="CP012333">
    <property type="protein sequence ID" value="AKU97728.1"/>
    <property type="molecule type" value="Genomic_DNA"/>
</dbReference>
<proteinExistence type="predicted"/>
<evidence type="ECO:0000259" key="4">
    <source>
        <dbReference type="Pfam" id="PF07626"/>
    </source>
</evidence>
<dbReference type="Pfam" id="PF07624">
    <property type="entry name" value="PSD2"/>
    <property type="match status" value="1"/>
</dbReference>
<protein>
    <recommendedName>
        <fullName evidence="10">Cellulose-binding domain protein</fullName>
    </recommendedName>
</protein>
<keyword evidence="9" id="KW-1185">Reference proteome</keyword>
<evidence type="ECO:0000313" key="9">
    <source>
        <dbReference type="Proteomes" id="UP000064967"/>
    </source>
</evidence>
<dbReference type="InterPro" id="IPR013036">
    <property type="entry name" value="DUF1587"/>
</dbReference>
<dbReference type="OrthoDB" id="127185at2"/>
<dbReference type="STRING" id="1391654.AKJ09_04392"/>
<evidence type="ECO:0000313" key="8">
    <source>
        <dbReference type="EMBL" id="AKU97728.1"/>
    </source>
</evidence>
<dbReference type="RefSeq" id="WP_146648824.1">
    <property type="nucleotide sequence ID" value="NZ_CP012333.1"/>
</dbReference>
<evidence type="ECO:0000256" key="1">
    <source>
        <dbReference type="SAM" id="MobiDB-lite"/>
    </source>
</evidence>
<feature type="domain" description="DUF1587" evidence="4">
    <location>
        <begin position="66"/>
        <end position="126"/>
    </location>
</feature>
<dbReference type="InterPro" id="IPR013039">
    <property type="entry name" value="DUF1588"/>
</dbReference>
<dbReference type="PROSITE" id="PS51257">
    <property type="entry name" value="PROKAR_LIPOPROTEIN"/>
    <property type="match status" value="1"/>
</dbReference>
<evidence type="ECO:0000259" key="3">
    <source>
        <dbReference type="Pfam" id="PF07624"/>
    </source>
</evidence>
<dbReference type="Pfam" id="PF07631">
    <property type="entry name" value="PSD4"/>
    <property type="match status" value="1"/>
</dbReference>
<dbReference type="Pfam" id="PF07627">
    <property type="entry name" value="PSCyt3"/>
    <property type="match status" value="1"/>
</dbReference>
<evidence type="ECO:0000256" key="2">
    <source>
        <dbReference type="SAM" id="SignalP"/>
    </source>
</evidence>
<feature type="domain" description="DUF1595" evidence="7">
    <location>
        <begin position="145"/>
        <end position="207"/>
    </location>
</feature>
<dbReference type="InterPro" id="IPR013043">
    <property type="entry name" value="DUF1595"/>
</dbReference>
<evidence type="ECO:0000259" key="6">
    <source>
        <dbReference type="Pfam" id="PF07631"/>
    </source>
</evidence>
<feature type="domain" description="DUF1588" evidence="5">
    <location>
        <begin position="366"/>
        <end position="461"/>
    </location>
</feature>
<evidence type="ECO:0000259" key="5">
    <source>
        <dbReference type="Pfam" id="PF07627"/>
    </source>
</evidence>
<feature type="domain" description="DUF1592" evidence="6">
    <location>
        <begin position="223"/>
        <end position="347"/>
    </location>
</feature>
<feature type="domain" description="DUF1585" evidence="3">
    <location>
        <begin position="480"/>
        <end position="550"/>
    </location>
</feature>
<reference evidence="8 9" key="1">
    <citation type="submission" date="2015-08" db="EMBL/GenBank/DDBJ databases">
        <authorList>
            <person name="Babu N.S."/>
            <person name="Beckwith C.J."/>
            <person name="Beseler K.G."/>
            <person name="Brison A."/>
            <person name="Carone J.V."/>
            <person name="Caskin T.P."/>
            <person name="Diamond M."/>
            <person name="Durham M.E."/>
            <person name="Foxe J.M."/>
            <person name="Go M."/>
            <person name="Henderson B.A."/>
            <person name="Jones I.B."/>
            <person name="McGettigan J.A."/>
            <person name="Micheletti S.J."/>
            <person name="Nasrallah M.E."/>
            <person name="Ortiz D."/>
            <person name="Piller C.R."/>
            <person name="Privatt S.R."/>
            <person name="Schneider S.L."/>
            <person name="Sharp S."/>
            <person name="Smith T.C."/>
            <person name="Stanton J.D."/>
            <person name="Ullery H.E."/>
            <person name="Wilson R.J."/>
            <person name="Serrano M.G."/>
            <person name="Buck G."/>
            <person name="Lee V."/>
            <person name="Wang Y."/>
            <person name="Carvalho R."/>
            <person name="Voegtly L."/>
            <person name="Shi R."/>
            <person name="Duckworth R."/>
            <person name="Johnson A."/>
            <person name="Loviza R."/>
            <person name="Walstead R."/>
            <person name="Shah Z."/>
            <person name="Kiflezghi M."/>
            <person name="Wade K."/>
            <person name="Ball S.L."/>
            <person name="Bradley K.W."/>
            <person name="Asai D.J."/>
            <person name="Bowman C.A."/>
            <person name="Russell D.A."/>
            <person name="Pope W.H."/>
            <person name="Jacobs-Sera D."/>
            <person name="Hendrix R.W."/>
            <person name="Hatfull G.F."/>
        </authorList>
    </citation>
    <scope>NUCLEOTIDE SEQUENCE [LARGE SCALE GENOMIC DNA]</scope>
    <source>
        <strain evidence="8 9">DSM 27648</strain>
    </source>
</reference>
<organism evidence="8 9">
    <name type="scientific">Labilithrix luteola</name>
    <dbReference type="NCBI Taxonomy" id="1391654"/>
    <lineage>
        <taxon>Bacteria</taxon>
        <taxon>Pseudomonadati</taxon>
        <taxon>Myxococcota</taxon>
        <taxon>Polyangia</taxon>
        <taxon>Polyangiales</taxon>
        <taxon>Labilitrichaceae</taxon>
        <taxon>Labilithrix</taxon>
    </lineage>
</organism>